<evidence type="ECO:0000256" key="3">
    <source>
        <dbReference type="ARBA" id="ARBA00023274"/>
    </source>
</evidence>
<keyword evidence="3 5" id="KW-0687">Ribonucleoprotein</keyword>
<dbReference type="SMART" id="SM00649">
    <property type="entry name" value="RL11"/>
    <property type="match status" value="1"/>
</dbReference>
<dbReference type="AlphaFoldDB" id="A0AAD5HJB1"/>
<protein>
    <recommendedName>
        <fullName evidence="4">Large ribosomal subunit protein uL11m</fullName>
    </recommendedName>
</protein>
<gene>
    <name evidence="8" type="ORF">K450DRAFT_216942</name>
</gene>
<dbReference type="CDD" id="cd00349">
    <property type="entry name" value="Ribosomal_L11"/>
    <property type="match status" value="1"/>
</dbReference>
<dbReference type="Gene3D" id="3.30.1550.10">
    <property type="entry name" value="Ribosomal protein L11/L12, N-terminal domain"/>
    <property type="match status" value="1"/>
</dbReference>
<comment type="similarity">
    <text evidence="1 5">Belongs to the universal ribosomal protein uL11 family.</text>
</comment>
<dbReference type="InterPro" id="IPR020784">
    <property type="entry name" value="Ribosomal_uL11_N"/>
</dbReference>
<dbReference type="Proteomes" id="UP001206595">
    <property type="component" value="Unassembled WGS sequence"/>
</dbReference>
<dbReference type="Pfam" id="PF00298">
    <property type="entry name" value="Ribosomal_L11"/>
    <property type="match status" value="1"/>
</dbReference>
<proteinExistence type="inferred from homology"/>
<keyword evidence="2 5" id="KW-0689">Ribosomal protein</keyword>
<dbReference type="Pfam" id="PF03946">
    <property type="entry name" value="Ribosomal_L11_N"/>
    <property type="match status" value="1"/>
</dbReference>
<feature type="domain" description="Large ribosomal subunit protein uL11 C-terminal" evidence="6">
    <location>
        <begin position="156"/>
        <end position="226"/>
    </location>
</feature>
<dbReference type="GO" id="GO:0003735">
    <property type="term" value="F:structural constituent of ribosome"/>
    <property type="evidence" value="ECO:0007669"/>
    <property type="project" value="InterPro"/>
</dbReference>
<dbReference type="GeneID" id="75910310"/>
<dbReference type="EMBL" id="MU620892">
    <property type="protein sequence ID" value="KAI8584566.1"/>
    <property type="molecule type" value="Genomic_DNA"/>
</dbReference>
<dbReference type="PANTHER" id="PTHR11661:SF1">
    <property type="entry name" value="LARGE RIBOSOMAL SUBUNIT PROTEIN UL11M"/>
    <property type="match status" value="1"/>
</dbReference>
<dbReference type="PANTHER" id="PTHR11661">
    <property type="entry name" value="60S RIBOSOMAL PROTEIN L12"/>
    <property type="match status" value="1"/>
</dbReference>
<evidence type="ECO:0000256" key="1">
    <source>
        <dbReference type="ARBA" id="ARBA00010537"/>
    </source>
</evidence>
<evidence type="ECO:0000259" key="7">
    <source>
        <dbReference type="Pfam" id="PF03946"/>
    </source>
</evidence>
<dbReference type="NCBIfam" id="TIGR01632">
    <property type="entry name" value="L11_bact"/>
    <property type="match status" value="1"/>
</dbReference>
<keyword evidence="9" id="KW-1185">Reference proteome</keyword>
<dbReference type="FunFam" id="1.10.10.250:FF:000003">
    <property type="entry name" value="Mitochondrial ribosomal protein L11"/>
    <property type="match status" value="1"/>
</dbReference>
<reference evidence="8" key="2">
    <citation type="journal article" date="2022" name="Proc. Natl. Acad. Sci. U.S.A.">
        <title>Diploid-dominant life cycles characterize the early evolution of Fungi.</title>
        <authorList>
            <person name="Amses K.R."/>
            <person name="Simmons D.R."/>
            <person name="Longcore J.E."/>
            <person name="Mondo S.J."/>
            <person name="Seto K."/>
            <person name="Jeronimo G.H."/>
            <person name="Bonds A.E."/>
            <person name="Quandt C.A."/>
            <person name="Davis W.J."/>
            <person name="Chang Y."/>
            <person name="Federici B.A."/>
            <person name="Kuo A."/>
            <person name="LaButti K."/>
            <person name="Pangilinan J."/>
            <person name="Andreopoulos W."/>
            <person name="Tritt A."/>
            <person name="Riley R."/>
            <person name="Hundley H."/>
            <person name="Johnson J."/>
            <person name="Lipzen A."/>
            <person name="Barry K."/>
            <person name="Lang B.F."/>
            <person name="Cuomo C.A."/>
            <person name="Buchler N.E."/>
            <person name="Grigoriev I.V."/>
            <person name="Spatafora J.W."/>
            <person name="Stajich J.E."/>
            <person name="James T.Y."/>
        </authorList>
    </citation>
    <scope>NUCLEOTIDE SEQUENCE</scope>
    <source>
        <strain evidence="8">AG</strain>
    </source>
</reference>
<dbReference type="HAMAP" id="MF_00736">
    <property type="entry name" value="Ribosomal_uL11"/>
    <property type="match status" value="1"/>
</dbReference>
<organism evidence="8 9">
    <name type="scientific">Umbelopsis ramanniana AG</name>
    <dbReference type="NCBI Taxonomy" id="1314678"/>
    <lineage>
        <taxon>Eukaryota</taxon>
        <taxon>Fungi</taxon>
        <taxon>Fungi incertae sedis</taxon>
        <taxon>Mucoromycota</taxon>
        <taxon>Mucoromycotina</taxon>
        <taxon>Umbelopsidomycetes</taxon>
        <taxon>Umbelopsidales</taxon>
        <taxon>Umbelopsidaceae</taxon>
        <taxon>Umbelopsis</taxon>
    </lineage>
</organism>
<dbReference type="InterPro" id="IPR036769">
    <property type="entry name" value="Ribosomal_uL11_C_sf"/>
</dbReference>
<dbReference type="RefSeq" id="XP_051449570.1">
    <property type="nucleotide sequence ID" value="XM_051584960.1"/>
</dbReference>
<dbReference type="GO" id="GO:0006412">
    <property type="term" value="P:translation"/>
    <property type="evidence" value="ECO:0007669"/>
    <property type="project" value="InterPro"/>
</dbReference>
<dbReference type="Gene3D" id="1.10.10.250">
    <property type="entry name" value="Ribosomal protein L11, C-terminal domain"/>
    <property type="match status" value="1"/>
</dbReference>
<dbReference type="InterPro" id="IPR020783">
    <property type="entry name" value="Ribosomal_uL11_C"/>
</dbReference>
<sequence>MTGHISFISLNFNNLYVYNPPIFDGISMSIGYTCMRYCSAFKKMLAQKGPKVSARDVKATIWEKDLKKLNRKLTTEFHCTQMSKKPAAAEQFVRLLVAAGKASPSPPVGPALGARGVKSMDFCKQFNDKTKNIIAETPIPTVITIKPDRTFTFITKSPPTPFLLKRAAGIEKGASNPGTETAGKVSLKHVYEIAKIKQQDSNLKHLSLQSICGSIIGVAKSIGIQVVH</sequence>
<evidence type="ECO:0000313" key="8">
    <source>
        <dbReference type="EMBL" id="KAI8584566.1"/>
    </source>
</evidence>
<dbReference type="GO" id="GO:0005762">
    <property type="term" value="C:mitochondrial large ribosomal subunit"/>
    <property type="evidence" value="ECO:0007669"/>
    <property type="project" value="TreeGrafter"/>
</dbReference>
<reference evidence="8" key="1">
    <citation type="submission" date="2021-06" db="EMBL/GenBank/DDBJ databases">
        <authorList>
            <consortium name="DOE Joint Genome Institute"/>
            <person name="Mondo S.J."/>
            <person name="Amses K.R."/>
            <person name="Simmons D.R."/>
            <person name="Longcore J.E."/>
            <person name="Seto K."/>
            <person name="Alves G.H."/>
            <person name="Bonds A.E."/>
            <person name="Quandt C.A."/>
            <person name="Davis W.J."/>
            <person name="Chang Y."/>
            <person name="Letcher P.M."/>
            <person name="Powell M.J."/>
            <person name="Kuo A."/>
            <person name="Labutti K."/>
            <person name="Pangilinan J."/>
            <person name="Andreopoulos W."/>
            <person name="Tritt A."/>
            <person name="Riley R."/>
            <person name="Hundley H."/>
            <person name="Johnson J."/>
            <person name="Lipzen A."/>
            <person name="Barry K."/>
            <person name="Berbee M.L."/>
            <person name="Buchler N.E."/>
            <person name="Grigoriev I.V."/>
            <person name="Spatafora J.W."/>
            <person name="Stajich J.E."/>
            <person name="James T.Y."/>
        </authorList>
    </citation>
    <scope>NUCLEOTIDE SEQUENCE</scope>
    <source>
        <strain evidence="8">AG</strain>
    </source>
</reference>
<evidence type="ECO:0000256" key="2">
    <source>
        <dbReference type="ARBA" id="ARBA00022980"/>
    </source>
</evidence>
<evidence type="ECO:0000256" key="5">
    <source>
        <dbReference type="RuleBase" id="RU003978"/>
    </source>
</evidence>
<dbReference type="InterPro" id="IPR036796">
    <property type="entry name" value="Ribosomal_uL11_N_sf"/>
</dbReference>
<accession>A0AAD5HJB1</accession>
<dbReference type="SUPFAM" id="SSF54747">
    <property type="entry name" value="Ribosomal L11/L12e N-terminal domain"/>
    <property type="match status" value="1"/>
</dbReference>
<dbReference type="SUPFAM" id="SSF46906">
    <property type="entry name" value="Ribosomal protein L11, C-terminal domain"/>
    <property type="match status" value="1"/>
</dbReference>
<name>A0AAD5HJB1_UMBRA</name>
<evidence type="ECO:0000256" key="4">
    <source>
        <dbReference type="ARBA" id="ARBA00040104"/>
    </source>
</evidence>
<feature type="domain" description="Large ribosomal subunit protein uL11 N-terminal" evidence="7">
    <location>
        <begin position="93"/>
        <end position="151"/>
    </location>
</feature>
<evidence type="ECO:0000313" key="9">
    <source>
        <dbReference type="Proteomes" id="UP001206595"/>
    </source>
</evidence>
<dbReference type="InterPro" id="IPR006519">
    <property type="entry name" value="Ribosomal_uL11_bac-typ"/>
</dbReference>
<evidence type="ECO:0000259" key="6">
    <source>
        <dbReference type="Pfam" id="PF00298"/>
    </source>
</evidence>
<dbReference type="InterPro" id="IPR000911">
    <property type="entry name" value="Ribosomal_uL11"/>
</dbReference>
<dbReference type="GO" id="GO:0070180">
    <property type="term" value="F:large ribosomal subunit rRNA binding"/>
    <property type="evidence" value="ECO:0007669"/>
    <property type="project" value="TreeGrafter"/>
</dbReference>
<comment type="caution">
    <text evidence="8">The sequence shown here is derived from an EMBL/GenBank/DDBJ whole genome shotgun (WGS) entry which is preliminary data.</text>
</comment>